<reference evidence="2 3" key="1">
    <citation type="journal article" date="2011" name="PLoS Genet.">
        <title>Genomic analysis of the necrotrophic fungal pathogens Sclerotinia sclerotiorum and Botrytis cinerea.</title>
        <authorList>
            <person name="Amselem J."/>
            <person name="Cuomo C.A."/>
            <person name="van Kan J.A."/>
            <person name="Viaud M."/>
            <person name="Benito E.P."/>
            <person name="Couloux A."/>
            <person name="Coutinho P.M."/>
            <person name="de Vries R.P."/>
            <person name="Dyer P.S."/>
            <person name="Fillinger S."/>
            <person name="Fournier E."/>
            <person name="Gout L."/>
            <person name="Hahn M."/>
            <person name="Kohn L."/>
            <person name="Lapalu N."/>
            <person name="Plummer K.M."/>
            <person name="Pradier J.M."/>
            <person name="Quevillon E."/>
            <person name="Sharon A."/>
            <person name="Simon A."/>
            <person name="ten Have A."/>
            <person name="Tudzynski B."/>
            <person name="Tudzynski P."/>
            <person name="Wincker P."/>
            <person name="Andrew M."/>
            <person name="Anthouard V."/>
            <person name="Beever R.E."/>
            <person name="Beffa R."/>
            <person name="Benoit I."/>
            <person name="Bouzid O."/>
            <person name="Brault B."/>
            <person name="Chen Z."/>
            <person name="Choquer M."/>
            <person name="Collemare J."/>
            <person name="Cotton P."/>
            <person name="Danchin E.G."/>
            <person name="Da Silva C."/>
            <person name="Gautier A."/>
            <person name="Giraud C."/>
            <person name="Giraud T."/>
            <person name="Gonzalez C."/>
            <person name="Grossetete S."/>
            <person name="Guldener U."/>
            <person name="Henrissat B."/>
            <person name="Howlett B.J."/>
            <person name="Kodira C."/>
            <person name="Kretschmer M."/>
            <person name="Lappartient A."/>
            <person name="Leroch M."/>
            <person name="Levis C."/>
            <person name="Mauceli E."/>
            <person name="Neuveglise C."/>
            <person name="Oeser B."/>
            <person name="Pearson M."/>
            <person name="Poulain J."/>
            <person name="Poussereau N."/>
            <person name="Quesneville H."/>
            <person name="Rascle C."/>
            <person name="Schumacher J."/>
            <person name="Segurens B."/>
            <person name="Sexton A."/>
            <person name="Silva E."/>
            <person name="Sirven C."/>
            <person name="Soanes D.M."/>
            <person name="Talbot N.J."/>
            <person name="Templeton M."/>
            <person name="Yandava C."/>
            <person name="Yarden O."/>
            <person name="Zeng Q."/>
            <person name="Rollins J.A."/>
            <person name="Lebrun M.H."/>
            <person name="Dickman M."/>
        </authorList>
    </citation>
    <scope>NUCLEOTIDE SEQUENCE [LARGE SCALE GENOMIC DNA]</scope>
    <source>
        <strain evidence="2 3">B05.10</strain>
    </source>
</reference>
<name>A0A384J561_BOTFB</name>
<sequence length="201" mass="22985">MMDMSSYLISFLAFLIVCLLFIIVLLIRNHVDEKSLIATPSINKDEAILTAYASVKINAPADDVFRVITSFKKYGSGYSQYEFEHDQEKLPTVGARGIYSFRVEDIRDRRLPVVLTMLDPVQRKMSAKTTQYPGWLLGTERVQEVVAVKGKTTVCEYRTWLTLEGIAAYYPLLTAKEEMVDIVRDAALELKMFIESRNRKV</sequence>
<dbReference type="OrthoDB" id="509124at2759"/>
<evidence type="ECO:0000313" key="2">
    <source>
        <dbReference type="EMBL" id="ATZ45647.1"/>
    </source>
</evidence>
<gene>
    <name evidence="2" type="ORF">BCIN_01g03930</name>
</gene>
<accession>A0A384J561</accession>
<reference evidence="2 3" key="3">
    <citation type="journal article" date="2017" name="Mol. Plant Pathol.">
        <title>A gapless genome sequence of the fungus Botrytis cinerea.</title>
        <authorList>
            <person name="Van Kan J.A."/>
            <person name="Stassen J.H."/>
            <person name="Mosbach A."/>
            <person name="Van Der Lee T.A."/>
            <person name="Faino L."/>
            <person name="Farmer A.D."/>
            <person name="Papasotiriou D.G."/>
            <person name="Zhou S."/>
            <person name="Seidl M.F."/>
            <person name="Cottam E."/>
            <person name="Edel D."/>
            <person name="Hahn M."/>
            <person name="Schwartz D.C."/>
            <person name="Dietrich R.A."/>
            <person name="Widdison S."/>
            <person name="Scalliet G."/>
        </authorList>
    </citation>
    <scope>NUCLEOTIDE SEQUENCE [LARGE SCALE GENOMIC DNA]</scope>
    <source>
        <strain evidence="2 3">B05.10</strain>
    </source>
</reference>
<dbReference type="SUPFAM" id="SSF55961">
    <property type="entry name" value="Bet v1-like"/>
    <property type="match status" value="1"/>
</dbReference>
<dbReference type="GeneID" id="5429441"/>
<proteinExistence type="predicted"/>
<keyword evidence="3" id="KW-1185">Reference proteome</keyword>
<evidence type="ECO:0000256" key="1">
    <source>
        <dbReference type="SAM" id="Phobius"/>
    </source>
</evidence>
<dbReference type="RefSeq" id="XP_001548957.2">
    <property type="nucleotide sequence ID" value="XM_001548907.2"/>
</dbReference>
<evidence type="ECO:0000313" key="3">
    <source>
        <dbReference type="Proteomes" id="UP000001798"/>
    </source>
</evidence>
<dbReference type="VEuPathDB" id="FungiDB:Bcin01g03930"/>
<dbReference type="AlphaFoldDB" id="A0A384J561"/>
<keyword evidence="1" id="KW-0472">Membrane</keyword>
<dbReference type="KEGG" id="bfu:BCIN_01g03930"/>
<keyword evidence="1" id="KW-1133">Transmembrane helix</keyword>
<protein>
    <submittedName>
        <fullName evidence="2">Uncharacterized protein</fullName>
    </submittedName>
</protein>
<feature type="transmembrane region" description="Helical" evidence="1">
    <location>
        <begin position="6"/>
        <end position="27"/>
    </location>
</feature>
<organism evidence="2 3">
    <name type="scientific">Botryotinia fuckeliana (strain B05.10)</name>
    <name type="common">Noble rot fungus</name>
    <name type="synonym">Botrytis cinerea</name>
    <dbReference type="NCBI Taxonomy" id="332648"/>
    <lineage>
        <taxon>Eukaryota</taxon>
        <taxon>Fungi</taxon>
        <taxon>Dikarya</taxon>
        <taxon>Ascomycota</taxon>
        <taxon>Pezizomycotina</taxon>
        <taxon>Leotiomycetes</taxon>
        <taxon>Helotiales</taxon>
        <taxon>Sclerotiniaceae</taxon>
        <taxon>Botrytis</taxon>
    </lineage>
</organism>
<dbReference type="Proteomes" id="UP000001798">
    <property type="component" value="Chromosome 1"/>
</dbReference>
<reference evidence="2 3" key="2">
    <citation type="journal article" date="2012" name="Eukaryot. Cell">
        <title>Genome update of Botrytis cinerea strains B05.10 and T4.</title>
        <authorList>
            <person name="Staats M."/>
            <person name="van Kan J.A."/>
        </authorList>
    </citation>
    <scope>NUCLEOTIDE SEQUENCE [LARGE SCALE GENOMIC DNA]</scope>
    <source>
        <strain evidence="2 3">B05.10</strain>
    </source>
</reference>
<keyword evidence="1" id="KW-0812">Transmembrane</keyword>
<dbReference type="EMBL" id="CP009805">
    <property type="protein sequence ID" value="ATZ45647.1"/>
    <property type="molecule type" value="Genomic_DNA"/>
</dbReference>